<dbReference type="PROSITE" id="PS51194">
    <property type="entry name" value="HELICASE_CTER"/>
    <property type="match status" value="1"/>
</dbReference>
<dbReference type="Proteomes" id="UP001489004">
    <property type="component" value="Unassembled WGS sequence"/>
</dbReference>
<dbReference type="Gene3D" id="3.40.50.10810">
    <property type="entry name" value="Tandem AAA-ATPase domain"/>
    <property type="match status" value="1"/>
</dbReference>
<dbReference type="PROSITE" id="PS51192">
    <property type="entry name" value="HELICASE_ATP_BIND_1"/>
    <property type="match status" value="1"/>
</dbReference>
<feature type="coiled-coil region" evidence="9">
    <location>
        <begin position="184"/>
        <end position="258"/>
    </location>
</feature>
<dbReference type="InterPro" id="IPR038718">
    <property type="entry name" value="SNF2-like_sf"/>
</dbReference>
<dbReference type="FunFam" id="3.40.50.10810:FF:000005">
    <property type="entry name" value="Photoperiod-independent early flowering 1"/>
    <property type="match status" value="1"/>
</dbReference>
<evidence type="ECO:0000256" key="4">
    <source>
        <dbReference type="ARBA" id="ARBA00022806"/>
    </source>
</evidence>
<sequence>MAEASSELLALVGTPSSSGGPLQAAHLGNDDQRRPIQHSQQDGPGKKAAPGPDQAQGILPLLGNLALGSRPAPRTAAELRADREALNSKVASRMNQREKELADLPNRLPNDLRLKALIERKRLQLAGLQKKLRSDVATENSRARESRADVLLEWSQWRRQQPGVPHFEMPAYKPPPPRVMPTQATLAEAQAEANRQRLAKLREAEVEKSRREQQDKLRALQRKLEEERRRKQDEAERIRRVQEEKQRVIQERRNFLAELMAHARENLRPNAQAALKRRVQRNAGIRAWHARESKKVSREAAARIMALKDNNYEEYLRLAHNAKDKRLRTLLDKTDNIIAELGLKVEAQRAGTLPSDEEPLIDIWMDGAALEELAADETGLDERERELVHSQRNYYNQVHVVKEQVVQPEMLQGGTLRHYQLGGLKFMLSLYNNRMNGILADEMGLGKTIQTIGLLAFLMEKKGNNGPHMILAPKAVLSNWQSEFAKWVPNMNIVAYDGSPEERKVMRVDQVEQGTFNVLLTHYDLVMRDKAALRKIQWELLIVDEGHRLKNAESKLADVLRSYSFKYRILLTGTPIQNSLAELWALLNFVLPSVFNSSDTFDEWFAAPFRGQSEDVSNQLNEEEQLLVITRLHQVLRPFMLRRTKAEVEKELPGKREHVIRCSMSAWQKILYQQITEQGKVRMDAKASRSLQNTAMHLRKACNHPYLFLQDHTFEPQDPEDLVRAAGKLDLLDNILPKLQASGHRVLLFSQMTRVLDIIQDFLALRGFSYLRLDGSTKTDDRGRMLREFNAEGSPVFIFMLSTRAGGLGLNLQTADTVIMFDSDWNPQMDLQAEDRAHRIGQKREVLVLVLVSAGTVEQVILDRAQQKRDIDAKVIQAGMFNDKSTHGERQQALQAVLRKGANDIGADVHTEREVNELVARTEEEYRKFQQMDRERWARAGRRSQLMRLEDVPAWVLQQDQNGKEAQSDAEVLEEAEGENGVRQRRRRSRQAVVIYKEGMSDAMFQRLIEVSEDEEPANTQSKAPPKRKRRRSSPDVEATGASEVTEADERPPPAKQARRATANGTAKPPRRGRLRKAGSVSGSGRASSPATAPSASVSAAHSSLPCSSHPAPPEEGADEDGVESGSEAAGQDPDSPPPTRRMTRHSKQKQTASRSGKDLKRQRKTSDAPGTQVSSAKPAAGKRRR</sequence>
<dbReference type="InterPro" id="IPR014001">
    <property type="entry name" value="Helicase_ATP-bd"/>
</dbReference>
<dbReference type="GO" id="GO:0004386">
    <property type="term" value="F:helicase activity"/>
    <property type="evidence" value="ECO:0007669"/>
    <property type="project" value="UniProtKB-KW"/>
</dbReference>
<keyword evidence="8" id="KW-0539">Nucleus</keyword>
<dbReference type="Pfam" id="PF00271">
    <property type="entry name" value="Helicase_C"/>
    <property type="match status" value="1"/>
</dbReference>
<dbReference type="GO" id="GO:0006325">
    <property type="term" value="P:chromatin organization"/>
    <property type="evidence" value="ECO:0007669"/>
    <property type="project" value="UniProtKB-KW"/>
</dbReference>
<feature type="domain" description="Helicase ATP-binding" evidence="11">
    <location>
        <begin position="428"/>
        <end position="593"/>
    </location>
</feature>
<dbReference type="InterPro" id="IPR000330">
    <property type="entry name" value="SNF2_N"/>
</dbReference>
<gene>
    <name evidence="13" type="ORF">WJX72_003449</name>
</gene>
<dbReference type="SMART" id="SM00490">
    <property type="entry name" value="HELICc"/>
    <property type="match status" value="1"/>
</dbReference>
<dbReference type="SMART" id="SM00487">
    <property type="entry name" value="DEXDc"/>
    <property type="match status" value="1"/>
</dbReference>
<evidence type="ECO:0000256" key="9">
    <source>
        <dbReference type="SAM" id="Coils"/>
    </source>
</evidence>
<comment type="subcellular location">
    <subcellularLocation>
        <location evidence="1">Nucleus</location>
    </subcellularLocation>
</comment>
<feature type="region of interest" description="Disordered" evidence="10">
    <location>
        <begin position="1010"/>
        <end position="1186"/>
    </location>
</feature>
<dbReference type="AlphaFoldDB" id="A0AAW1PL15"/>
<feature type="domain" description="Helicase C-terminal" evidence="12">
    <location>
        <begin position="731"/>
        <end position="898"/>
    </location>
</feature>
<dbReference type="GO" id="GO:0005634">
    <property type="term" value="C:nucleus"/>
    <property type="evidence" value="ECO:0007669"/>
    <property type="project" value="UniProtKB-SubCell"/>
</dbReference>
<keyword evidence="3" id="KW-0378">Hydrolase</keyword>
<feature type="region of interest" description="Disordered" evidence="10">
    <location>
        <begin position="1"/>
        <end position="58"/>
    </location>
</feature>
<dbReference type="GO" id="GO:0005524">
    <property type="term" value="F:ATP binding"/>
    <property type="evidence" value="ECO:0007669"/>
    <property type="project" value="UniProtKB-KW"/>
</dbReference>
<keyword evidence="2" id="KW-0547">Nucleotide-binding</keyword>
<evidence type="ECO:0000256" key="7">
    <source>
        <dbReference type="ARBA" id="ARBA00023125"/>
    </source>
</evidence>
<dbReference type="GO" id="GO:0016787">
    <property type="term" value="F:hydrolase activity"/>
    <property type="evidence" value="ECO:0007669"/>
    <property type="project" value="UniProtKB-KW"/>
</dbReference>
<dbReference type="GO" id="GO:0003677">
    <property type="term" value="F:DNA binding"/>
    <property type="evidence" value="ECO:0007669"/>
    <property type="project" value="UniProtKB-KW"/>
</dbReference>
<organism evidence="13 14">
    <name type="scientific">[Myrmecia] bisecta</name>
    <dbReference type="NCBI Taxonomy" id="41462"/>
    <lineage>
        <taxon>Eukaryota</taxon>
        <taxon>Viridiplantae</taxon>
        <taxon>Chlorophyta</taxon>
        <taxon>core chlorophytes</taxon>
        <taxon>Trebouxiophyceae</taxon>
        <taxon>Trebouxiales</taxon>
        <taxon>Trebouxiaceae</taxon>
        <taxon>Myrmecia</taxon>
    </lineage>
</organism>
<keyword evidence="5" id="KW-0067">ATP-binding</keyword>
<protein>
    <submittedName>
        <fullName evidence="13">Uncharacterized protein</fullName>
    </submittedName>
</protein>
<evidence type="ECO:0000256" key="8">
    <source>
        <dbReference type="ARBA" id="ARBA00023242"/>
    </source>
</evidence>
<evidence type="ECO:0000313" key="14">
    <source>
        <dbReference type="Proteomes" id="UP001489004"/>
    </source>
</evidence>
<dbReference type="SUPFAM" id="SSF52540">
    <property type="entry name" value="P-loop containing nucleoside triphosphate hydrolases"/>
    <property type="match status" value="2"/>
</dbReference>
<dbReference type="Gene3D" id="3.40.50.300">
    <property type="entry name" value="P-loop containing nucleotide triphosphate hydrolases"/>
    <property type="match status" value="1"/>
</dbReference>
<dbReference type="PANTHER" id="PTHR10799">
    <property type="entry name" value="SNF2/RAD54 HELICASE FAMILY"/>
    <property type="match status" value="1"/>
</dbReference>
<evidence type="ECO:0000313" key="13">
    <source>
        <dbReference type="EMBL" id="KAK9808778.1"/>
    </source>
</evidence>
<dbReference type="Pfam" id="PF00176">
    <property type="entry name" value="SNF2-rel_dom"/>
    <property type="match status" value="1"/>
</dbReference>
<dbReference type="InterPro" id="IPR001650">
    <property type="entry name" value="Helicase_C-like"/>
</dbReference>
<keyword evidence="4" id="KW-0347">Helicase</keyword>
<evidence type="ECO:0000259" key="12">
    <source>
        <dbReference type="PROSITE" id="PS51194"/>
    </source>
</evidence>
<name>A0AAW1PL15_9CHLO</name>
<keyword evidence="9" id="KW-0175">Coiled coil</keyword>
<proteinExistence type="predicted"/>
<feature type="compositionally biased region" description="Low complexity" evidence="10">
    <location>
        <begin position="1078"/>
        <end position="1104"/>
    </location>
</feature>
<evidence type="ECO:0000256" key="6">
    <source>
        <dbReference type="ARBA" id="ARBA00022853"/>
    </source>
</evidence>
<evidence type="ECO:0000256" key="1">
    <source>
        <dbReference type="ARBA" id="ARBA00004123"/>
    </source>
</evidence>
<evidence type="ECO:0000256" key="10">
    <source>
        <dbReference type="SAM" id="MobiDB-lite"/>
    </source>
</evidence>
<accession>A0AAW1PL15</accession>
<feature type="region of interest" description="Disordered" evidence="10">
    <location>
        <begin position="959"/>
        <end position="989"/>
    </location>
</feature>
<dbReference type="CDD" id="cd18793">
    <property type="entry name" value="SF2_C_SNF"/>
    <property type="match status" value="1"/>
</dbReference>
<evidence type="ECO:0000259" key="11">
    <source>
        <dbReference type="PROSITE" id="PS51192"/>
    </source>
</evidence>
<comment type="caution">
    <text evidence="13">The sequence shown here is derived from an EMBL/GenBank/DDBJ whole genome shotgun (WGS) entry which is preliminary data.</text>
</comment>
<keyword evidence="7" id="KW-0238">DNA-binding</keyword>
<dbReference type="InterPro" id="IPR049730">
    <property type="entry name" value="SNF2/RAD54-like_C"/>
</dbReference>
<dbReference type="InterPro" id="IPR027417">
    <property type="entry name" value="P-loop_NTPase"/>
</dbReference>
<evidence type="ECO:0000256" key="3">
    <source>
        <dbReference type="ARBA" id="ARBA00022801"/>
    </source>
</evidence>
<keyword evidence="14" id="KW-1185">Reference proteome</keyword>
<keyword evidence="6" id="KW-0156">Chromatin regulator</keyword>
<evidence type="ECO:0000256" key="2">
    <source>
        <dbReference type="ARBA" id="ARBA00022741"/>
    </source>
</evidence>
<evidence type="ECO:0000256" key="5">
    <source>
        <dbReference type="ARBA" id="ARBA00022840"/>
    </source>
</evidence>
<dbReference type="EMBL" id="JALJOR010000011">
    <property type="protein sequence ID" value="KAK9808778.1"/>
    <property type="molecule type" value="Genomic_DNA"/>
</dbReference>
<reference evidence="13 14" key="1">
    <citation type="journal article" date="2024" name="Nat. Commun.">
        <title>Phylogenomics reveals the evolutionary origins of lichenization in chlorophyte algae.</title>
        <authorList>
            <person name="Puginier C."/>
            <person name="Libourel C."/>
            <person name="Otte J."/>
            <person name="Skaloud P."/>
            <person name="Haon M."/>
            <person name="Grisel S."/>
            <person name="Petersen M."/>
            <person name="Berrin J.G."/>
            <person name="Delaux P.M."/>
            <person name="Dal Grande F."/>
            <person name="Keller J."/>
        </authorList>
    </citation>
    <scope>NUCLEOTIDE SEQUENCE [LARGE SCALE GENOMIC DNA]</scope>
    <source>
        <strain evidence="13 14">SAG 2043</strain>
    </source>
</reference>